<evidence type="ECO:0000256" key="1">
    <source>
        <dbReference type="ARBA" id="ARBA00001936"/>
    </source>
</evidence>
<dbReference type="CDD" id="cd05402">
    <property type="entry name" value="NT_PAP_TUTase"/>
    <property type="match status" value="1"/>
</dbReference>
<dbReference type="Proteomes" id="UP000504631">
    <property type="component" value="Unplaced"/>
</dbReference>
<dbReference type="Pfam" id="PF22600">
    <property type="entry name" value="MTPAP-like_central"/>
    <property type="match status" value="1"/>
</dbReference>
<dbReference type="GO" id="GO:0031123">
    <property type="term" value="P:RNA 3'-end processing"/>
    <property type="evidence" value="ECO:0007669"/>
    <property type="project" value="TreeGrafter"/>
</dbReference>
<dbReference type="GO" id="GO:0050265">
    <property type="term" value="F:RNA uridylyltransferase activity"/>
    <property type="evidence" value="ECO:0007669"/>
    <property type="project" value="TreeGrafter"/>
</dbReference>
<keyword evidence="3" id="KW-0808">Transferase</keyword>
<dbReference type="PROSITE" id="PS00028">
    <property type="entry name" value="ZINC_FINGER_C2H2_1"/>
    <property type="match status" value="2"/>
</dbReference>
<keyword evidence="5" id="KW-0460">Magnesium</keyword>
<dbReference type="SUPFAM" id="SSF81631">
    <property type="entry name" value="PAP/OAS1 substrate-binding domain"/>
    <property type="match status" value="1"/>
</dbReference>
<dbReference type="SUPFAM" id="SSF81301">
    <property type="entry name" value="Nucleotidyltransferase"/>
    <property type="match status" value="1"/>
</dbReference>
<dbReference type="InterPro" id="IPR043519">
    <property type="entry name" value="NT_sf"/>
</dbReference>
<dbReference type="GO" id="GO:0003676">
    <property type="term" value="F:nucleic acid binding"/>
    <property type="evidence" value="ECO:0007669"/>
    <property type="project" value="InterPro"/>
</dbReference>
<dbReference type="SMART" id="SM00355">
    <property type="entry name" value="ZnF_C2H2"/>
    <property type="match status" value="3"/>
</dbReference>
<dbReference type="InterPro" id="IPR003604">
    <property type="entry name" value="Matrin/U1-like-C_Znf_C2H2"/>
</dbReference>
<dbReference type="GO" id="GO:0008270">
    <property type="term" value="F:zinc ion binding"/>
    <property type="evidence" value="ECO:0007669"/>
    <property type="project" value="InterPro"/>
</dbReference>
<dbReference type="GO" id="GO:1990817">
    <property type="term" value="F:poly(A) RNA polymerase activity"/>
    <property type="evidence" value="ECO:0007669"/>
    <property type="project" value="UniProtKB-ARBA"/>
</dbReference>
<dbReference type="RefSeq" id="XP_033343303.1">
    <property type="nucleotide sequence ID" value="XM_033487412.1"/>
</dbReference>
<reference evidence="8" key="1">
    <citation type="submission" date="2025-08" db="UniProtKB">
        <authorList>
            <consortium name="RefSeq"/>
        </authorList>
    </citation>
    <scope>IDENTIFICATION</scope>
    <source>
        <tissue evidence="8">Muscle</tissue>
    </source>
</reference>
<comment type="cofactor">
    <cofactor evidence="2">
        <name>Mg(2+)</name>
        <dbReference type="ChEBI" id="CHEBI:18420"/>
    </cofactor>
</comment>
<evidence type="ECO:0000256" key="4">
    <source>
        <dbReference type="ARBA" id="ARBA00022723"/>
    </source>
</evidence>
<keyword evidence="4" id="KW-0479">Metal-binding</keyword>
<sequence length="746" mass="87137">MALLRNNVEISGIEEEMIKLIQDTTKLKKEQPNLKTRNCKICTSISCNKNCSKMVQQELLNKGVMILESNSFICIICNRKIESIHNIVSHVKGMTHKNKLKSQNIDQSSACNVVTLTTKITKLSISNSNHSKLNSFDNDSIITDIVRAQITDFLCKSPFDKQTPKECKSKKKSLTERLNQMYIKRYLEIEEKMYNVQQKLESIKINLELIMPYDRTHLYCLACNEKVSKELYLVYEHICLQRHRTQVNQVKEDINFYELSRQYIKKLSNSSLKCYACENPISDNRASINLHIQSSIHKKKYKESAKVIDAIFDSISQDIKNLWYNIQRFCCVLCQKNFEFKLEFIMHINTKHSKILSDQIFDFCIPCTTLWLSQRDSYTEHCNDILHKYLLKSQDFMIEDFPDDMKQMLTQIDEISDILFQQTQVLLNDNISQEVKQSLENSVRLYFPAVKGFIFGSRVNGLGFPNSDIDIYLDCENTYGQDTLHDNQDNDTLAQTHFMLIKRILQEQKGEWEIKKVVEKAKVPIIKLIYKRNGLHCDVSTTNGLSVENSKLIRSFNDAYLPCRKLILVIKKWFSYINLPEKHGLTNYALAWLVIFYLQRKSYLESVAELIQEKNKSQLICGWETGVAQPKNNDKSEQSISTLLMGFFQFYTNFDYQHYIICPLMGQPIAKQAFVETNMLPEEMKHYTKHLRTSKNPEYLRIDSPLCVQDPFELSYNLTRAVTSITLRYFKQYCQESLCILHSSTK</sequence>
<dbReference type="Pfam" id="PF03828">
    <property type="entry name" value="PAP_assoc"/>
    <property type="match status" value="1"/>
</dbReference>
<organism evidence="7 8">
    <name type="scientific">Bombus vosnesenskii</name>
    <dbReference type="NCBI Taxonomy" id="207650"/>
    <lineage>
        <taxon>Eukaryota</taxon>
        <taxon>Metazoa</taxon>
        <taxon>Ecdysozoa</taxon>
        <taxon>Arthropoda</taxon>
        <taxon>Hexapoda</taxon>
        <taxon>Insecta</taxon>
        <taxon>Pterygota</taxon>
        <taxon>Neoptera</taxon>
        <taxon>Endopterygota</taxon>
        <taxon>Hymenoptera</taxon>
        <taxon>Apocrita</taxon>
        <taxon>Aculeata</taxon>
        <taxon>Apoidea</taxon>
        <taxon>Anthophila</taxon>
        <taxon>Apidae</taxon>
        <taxon>Bombus</taxon>
        <taxon>Pyrobombus</taxon>
    </lineage>
</organism>
<accession>A0A6J3JR87</accession>
<evidence type="ECO:0000313" key="8">
    <source>
        <dbReference type="RefSeq" id="XP_033343303.1"/>
    </source>
</evidence>
<dbReference type="AlphaFoldDB" id="A0A6J3JR87"/>
<feature type="domain" description="C2H2-type" evidence="6">
    <location>
        <begin position="74"/>
        <end position="96"/>
    </location>
</feature>
<dbReference type="GeneID" id="117230232"/>
<dbReference type="KEGG" id="bvk:117230232"/>
<keyword evidence="7" id="KW-1185">Reference proteome</keyword>
<gene>
    <name evidence="8" type="primary">LOC117230232</name>
</gene>
<protein>
    <submittedName>
        <fullName evidence="8">Uncharacterized protein LOC117230232 isoform X1</fullName>
    </submittedName>
</protein>
<evidence type="ECO:0000256" key="2">
    <source>
        <dbReference type="ARBA" id="ARBA00001946"/>
    </source>
</evidence>
<dbReference type="InterPro" id="IPR054708">
    <property type="entry name" value="MTPAP-like_central"/>
</dbReference>
<feature type="domain" description="C2H2-type" evidence="6">
    <location>
        <begin position="330"/>
        <end position="352"/>
    </location>
</feature>
<evidence type="ECO:0000259" key="6">
    <source>
        <dbReference type="PROSITE" id="PS00028"/>
    </source>
</evidence>
<evidence type="ECO:0000256" key="5">
    <source>
        <dbReference type="ARBA" id="ARBA00022842"/>
    </source>
</evidence>
<dbReference type="InterPro" id="IPR013087">
    <property type="entry name" value="Znf_C2H2_type"/>
</dbReference>
<dbReference type="PANTHER" id="PTHR12271">
    <property type="entry name" value="POLY A POLYMERASE CID PAP -RELATED"/>
    <property type="match status" value="1"/>
</dbReference>
<comment type="cofactor">
    <cofactor evidence="1">
        <name>Mn(2+)</name>
        <dbReference type="ChEBI" id="CHEBI:29035"/>
    </cofactor>
</comment>
<dbReference type="InterPro" id="IPR002058">
    <property type="entry name" value="PAP_assoc"/>
</dbReference>
<dbReference type="SMART" id="SM00451">
    <property type="entry name" value="ZnF_U1"/>
    <property type="match status" value="3"/>
</dbReference>
<proteinExistence type="predicted"/>
<dbReference type="Gene3D" id="1.10.1410.10">
    <property type="match status" value="1"/>
</dbReference>
<dbReference type="PANTHER" id="PTHR12271:SF66">
    <property type="entry name" value="TERMINAL URIDYLYLTRANSFERASE TAILOR"/>
    <property type="match status" value="1"/>
</dbReference>
<evidence type="ECO:0000313" key="7">
    <source>
        <dbReference type="Proteomes" id="UP000504631"/>
    </source>
</evidence>
<name>A0A6J3JR87_9HYME</name>
<evidence type="ECO:0000256" key="3">
    <source>
        <dbReference type="ARBA" id="ARBA00022679"/>
    </source>
</evidence>
<dbReference type="Gene3D" id="3.30.460.10">
    <property type="entry name" value="Beta Polymerase, domain 2"/>
    <property type="match status" value="1"/>
</dbReference>